<comment type="similarity">
    <text evidence="2">Belongs to the glutamate-gated ion channel (TC 1.A.10.1) family.</text>
</comment>
<evidence type="ECO:0000256" key="4">
    <source>
        <dbReference type="ARBA" id="ARBA00022692"/>
    </source>
</evidence>
<keyword evidence="16" id="KW-1185">Reference proteome</keyword>
<dbReference type="SMART" id="SM00079">
    <property type="entry name" value="PBPe"/>
    <property type="match status" value="1"/>
</dbReference>
<keyword evidence="6" id="KW-0406">Ion transport</keyword>
<name>A0A443S5S4_9ACAR</name>
<gene>
    <name evidence="15" type="ORF">B4U80_01899</name>
</gene>
<dbReference type="InterPro" id="IPR001638">
    <property type="entry name" value="Solute-binding_3/MltF_N"/>
</dbReference>
<dbReference type="VEuPathDB" id="VectorBase:LDEU009153"/>
<dbReference type="AlphaFoldDB" id="A0A443S5S4"/>
<dbReference type="GO" id="GO:0016020">
    <property type="term" value="C:membrane"/>
    <property type="evidence" value="ECO:0007669"/>
    <property type="project" value="UniProtKB-SubCell"/>
</dbReference>
<evidence type="ECO:0000256" key="6">
    <source>
        <dbReference type="ARBA" id="ARBA00023065"/>
    </source>
</evidence>
<reference evidence="15 16" key="1">
    <citation type="journal article" date="2018" name="Gigascience">
        <title>Genomes of trombidid mites reveal novel predicted allergens and laterally-transferred genes associated with secondary metabolism.</title>
        <authorList>
            <person name="Dong X."/>
            <person name="Chaisiri K."/>
            <person name="Xia D."/>
            <person name="Armstrong S.D."/>
            <person name="Fang Y."/>
            <person name="Donnelly M.J."/>
            <person name="Kadowaki T."/>
            <person name="McGarry J.W."/>
            <person name="Darby A.C."/>
            <person name="Makepeace B.L."/>
        </authorList>
    </citation>
    <scope>NUCLEOTIDE SEQUENCE [LARGE SCALE GENOMIC DNA]</scope>
    <source>
        <strain evidence="15">UoL-UT</strain>
    </source>
</reference>
<evidence type="ECO:0000259" key="14">
    <source>
        <dbReference type="SMART" id="SM00918"/>
    </source>
</evidence>
<evidence type="ECO:0000256" key="3">
    <source>
        <dbReference type="ARBA" id="ARBA00022448"/>
    </source>
</evidence>
<dbReference type="InterPro" id="IPR001320">
    <property type="entry name" value="Iontro_rcpt_C"/>
</dbReference>
<dbReference type="GO" id="GO:0015276">
    <property type="term" value="F:ligand-gated monoatomic ion channel activity"/>
    <property type="evidence" value="ECO:0007669"/>
    <property type="project" value="InterPro"/>
</dbReference>
<dbReference type="SMART" id="SM00918">
    <property type="entry name" value="Lig_chan-Glu_bd"/>
    <property type="match status" value="1"/>
</dbReference>
<evidence type="ECO:0000256" key="10">
    <source>
        <dbReference type="ARBA" id="ARBA00023286"/>
    </source>
</evidence>
<comment type="subcellular location">
    <subcellularLocation>
        <location evidence="1">Membrane</location>
        <topology evidence="1">Multi-pass membrane protein</topology>
    </subcellularLocation>
</comment>
<keyword evidence="4" id="KW-0812">Transmembrane</keyword>
<keyword evidence="10" id="KW-1071">Ligand-gated ion channel</keyword>
<evidence type="ECO:0000313" key="15">
    <source>
        <dbReference type="EMBL" id="RWS22887.1"/>
    </source>
</evidence>
<dbReference type="EMBL" id="NCKV01007653">
    <property type="protein sequence ID" value="RWS22887.1"/>
    <property type="molecule type" value="Genomic_DNA"/>
</dbReference>
<accession>A0A443S5S4</accession>
<evidence type="ECO:0000259" key="12">
    <source>
        <dbReference type="SMART" id="SM00062"/>
    </source>
</evidence>
<sequence>MFIKDEEKVKVVGLYHPPWFMTTAEDSSDEETYEGFLVDMMNEISKRINVKFNISLAKSNFHGIRNESGHWNGLIGEVMQGRADLGIADLTITPEREKAVDFSLPFAHTGIGVLMKRPPYYITSNDSDVRASKTRPLIIYPVSSIEDLTKQGVVKYGALQYGSTFNFFNVNFIVYDIVIFQLFVCLLQTSTNPIYKKIGEYLSKQSYLPQSYGEAAHEVYESDGKYMFFMEETSIDYLTGKDCDYARLDENVGDREFGIAMRKGYHLKSRINSAINDLQEEGFLKQLMQKWFSSPLACNIQIERIYKRNILDLVINGLK</sequence>
<proteinExistence type="inferred from homology"/>
<dbReference type="SUPFAM" id="SSF53850">
    <property type="entry name" value="Periplasmic binding protein-like II"/>
    <property type="match status" value="1"/>
</dbReference>
<evidence type="ECO:0000256" key="5">
    <source>
        <dbReference type="ARBA" id="ARBA00022989"/>
    </source>
</evidence>
<keyword evidence="3" id="KW-0813">Transport</keyword>
<evidence type="ECO:0000256" key="8">
    <source>
        <dbReference type="ARBA" id="ARBA00023170"/>
    </source>
</evidence>
<evidence type="ECO:0000256" key="1">
    <source>
        <dbReference type="ARBA" id="ARBA00004141"/>
    </source>
</evidence>
<organism evidence="15 16">
    <name type="scientific">Leptotrombidium deliense</name>
    <dbReference type="NCBI Taxonomy" id="299467"/>
    <lineage>
        <taxon>Eukaryota</taxon>
        <taxon>Metazoa</taxon>
        <taxon>Ecdysozoa</taxon>
        <taxon>Arthropoda</taxon>
        <taxon>Chelicerata</taxon>
        <taxon>Arachnida</taxon>
        <taxon>Acari</taxon>
        <taxon>Acariformes</taxon>
        <taxon>Trombidiformes</taxon>
        <taxon>Prostigmata</taxon>
        <taxon>Anystina</taxon>
        <taxon>Parasitengona</taxon>
        <taxon>Trombiculoidea</taxon>
        <taxon>Trombiculidae</taxon>
        <taxon>Leptotrombidium</taxon>
    </lineage>
</organism>
<feature type="domain" description="Ionotropic glutamate receptor L-glutamate and glycine-binding" evidence="14">
    <location>
        <begin position="18"/>
        <end position="80"/>
    </location>
</feature>
<keyword evidence="9" id="KW-0325">Glycoprotein</keyword>
<evidence type="ECO:0000256" key="9">
    <source>
        <dbReference type="ARBA" id="ARBA00023180"/>
    </source>
</evidence>
<dbReference type="Pfam" id="PF10613">
    <property type="entry name" value="Lig_chan-Glu_bd"/>
    <property type="match status" value="1"/>
</dbReference>
<dbReference type="Gene3D" id="3.40.190.10">
    <property type="entry name" value="Periplasmic binding protein-like II"/>
    <property type="match status" value="2"/>
</dbReference>
<dbReference type="STRING" id="299467.A0A443S5S4"/>
<feature type="domain" description="Solute-binding protein family 3/N-terminal" evidence="12">
    <location>
        <begin position="11"/>
        <end position="295"/>
    </location>
</feature>
<evidence type="ECO:0000259" key="13">
    <source>
        <dbReference type="SMART" id="SM00079"/>
    </source>
</evidence>
<keyword evidence="8 15" id="KW-0675">Receptor</keyword>
<dbReference type="PANTHER" id="PTHR18966">
    <property type="entry name" value="IONOTROPIC GLUTAMATE RECEPTOR"/>
    <property type="match status" value="1"/>
</dbReference>
<evidence type="ECO:0000313" key="16">
    <source>
        <dbReference type="Proteomes" id="UP000288716"/>
    </source>
</evidence>
<dbReference type="Proteomes" id="UP000288716">
    <property type="component" value="Unassembled WGS sequence"/>
</dbReference>
<keyword evidence="11" id="KW-0407">Ion channel</keyword>
<protein>
    <submittedName>
        <fullName evidence="15">Glutamate receptor 3-like protein</fullName>
    </submittedName>
</protein>
<dbReference type="FunFam" id="3.40.190.10:FF:000024">
    <property type="entry name" value="Glutamate receptor, ionotropic, delta 1"/>
    <property type="match status" value="1"/>
</dbReference>
<keyword evidence="7" id="KW-0472">Membrane</keyword>
<dbReference type="InterPro" id="IPR015683">
    <property type="entry name" value="Ionotropic_Glu_rcpt"/>
</dbReference>
<dbReference type="OrthoDB" id="5984008at2759"/>
<feature type="domain" description="Ionotropic glutamate receptor C-terminal" evidence="13">
    <location>
        <begin position="8"/>
        <end position="294"/>
    </location>
</feature>
<evidence type="ECO:0000256" key="2">
    <source>
        <dbReference type="ARBA" id="ARBA00008685"/>
    </source>
</evidence>
<dbReference type="SMART" id="SM00062">
    <property type="entry name" value="PBPb"/>
    <property type="match status" value="1"/>
</dbReference>
<dbReference type="CDD" id="cd13685">
    <property type="entry name" value="PBP2_iGluR_non_NMDA_like"/>
    <property type="match status" value="1"/>
</dbReference>
<comment type="caution">
    <text evidence="15">The sequence shown here is derived from an EMBL/GenBank/DDBJ whole genome shotgun (WGS) entry which is preliminary data.</text>
</comment>
<dbReference type="InterPro" id="IPR019594">
    <property type="entry name" value="Glu/Gly-bd"/>
</dbReference>
<evidence type="ECO:0000256" key="11">
    <source>
        <dbReference type="ARBA" id="ARBA00023303"/>
    </source>
</evidence>
<keyword evidence="5" id="KW-1133">Transmembrane helix</keyword>
<evidence type="ECO:0000256" key="7">
    <source>
        <dbReference type="ARBA" id="ARBA00023136"/>
    </source>
</evidence>